<protein>
    <submittedName>
        <fullName evidence="3">Uncharacterized protein</fullName>
    </submittedName>
</protein>
<proteinExistence type="predicted"/>
<dbReference type="PROSITE" id="PS50005">
    <property type="entry name" value="TPR"/>
    <property type="match status" value="1"/>
</dbReference>
<name>A0A1X2G735_9FUNG</name>
<evidence type="ECO:0000313" key="3">
    <source>
        <dbReference type="EMBL" id="ORX46770.1"/>
    </source>
</evidence>
<accession>A0A1X2G735</accession>
<dbReference type="OrthoDB" id="1914839at2759"/>
<comment type="caution">
    <text evidence="3">The sequence shown here is derived from an EMBL/GenBank/DDBJ whole genome shotgun (WGS) entry which is preliminary data.</text>
</comment>
<evidence type="ECO:0000313" key="4">
    <source>
        <dbReference type="Proteomes" id="UP000242146"/>
    </source>
</evidence>
<feature type="compositionally biased region" description="Basic residues" evidence="2">
    <location>
        <begin position="388"/>
        <end position="402"/>
    </location>
</feature>
<dbReference type="STRING" id="101127.A0A1X2G735"/>
<reference evidence="3 4" key="1">
    <citation type="submission" date="2016-07" db="EMBL/GenBank/DDBJ databases">
        <title>Pervasive Adenine N6-methylation of Active Genes in Fungi.</title>
        <authorList>
            <consortium name="DOE Joint Genome Institute"/>
            <person name="Mondo S.J."/>
            <person name="Dannebaum R.O."/>
            <person name="Kuo R.C."/>
            <person name="Labutti K."/>
            <person name="Haridas S."/>
            <person name="Kuo A."/>
            <person name="Salamov A."/>
            <person name="Ahrendt S.R."/>
            <person name="Lipzen A."/>
            <person name="Sullivan W."/>
            <person name="Andreopoulos W.B."/>
            <person name="Clum A."/>
            <person name="Lindquist E."/>
            <person name="Daum C."/>
            <person name="Ramamoorthy G.K."/>
            <person name="Gryganskyi A."/>
            <person name="Culley D."/>
            <person name="Magnuson J.K."/>
            <person name="James T.Y."/>
            <person name="O'Malley M.A."/>
            <person name="Stajich J.E."/>
            <person name="Spatafora J.W."/>
            <person name="Visel A."/>
            <person name="Grigoriev I.V."/>
        </authorList>
    </citation>
    <scope>NUCLEOTIDE SEQUENCE [LARGE SCALE GENOMIC DNA]</scope>
    <source>
        <strain evidence="3 4">NRRL 3301</strain>
    </source>
</reference>
<dbReference type="Proteomes" id="UP000242146">
    <property type="component" value="Unassembled WGS sequence"/>
</dbReference>
<dbReference type="InterPro" id="IPR011990">
    <property type="entry name" value="TPR-like_helical_dom_sf"/>
</dbReference>
<feature type="repeat" description="TPR" evidence="1">
    <location>
        <begin position="185"/>
        <end position="218"/>
    </location>
</feature>
<feature type="region of interest" description="Disordered" evidence="2">
    <location>
        <begin position="250"/>
        <end position="402"/>
    </location>
</feature>
<keyword evidence="1" id="KW-0802">TPR repeat</keyword>
<feature type="compositionally biased region" description="Basic and acidic residues" evidence="2">
    <location>
        <begin position="250"/>
        <end position="293"/>
    </location>
</feature>
<evidence type="ECO:0000256" key="1">
    <source>
        <dbReference type="PROSITE-ProRule" id="PRU00339"/>
    </source>
</evidence>
<dbReference type="AlphaFoldDB" id="A0A1X2G735"/>
<gene>
    <name evidence="3" type="ORF">DM01DRAFT_1339427</name>
</gene>
<evidence type="ECO:0000256" key="2">
    <source>
        <dbReference type="SAM" id="MobiDB-lite"/>
    </source>
</evidence>
<dbReference type="InterPro" id="IPR019734">
    <property type="entry name" value="TPR_rpt"/>
</dbReference>
<dbReference type="EMBL" id="MCGT01000036">
    <property type="protein sequence ID" value="ORX46770.1"/>
    <property type="molecule type" value="Genomic_DNA"/>
</dbReference>
<dbReference type="Gene3D" id="1.25.40.10">
    <property type="entry name" value="Tetratricopeptide repeat domain"/>
    <property type="match status" value="1"/>
</dbReference>
<sequence>MSESPAQTRRWTIKKVSSVQSNHVTPTETVISESDRAFDERLEAWSRKRFSKRLAHHLCHDVQKDMDRRQGKPTLPPREPTPSHELEKLPLFDIPPFMFAHPNQLQGKDYDMWKDHAQRDMHQPHQWLRLASLFHIHPKTQHQRSLLQGALRVSSQLDRGVSQKVNDAPLENYLTLRQTQNRSYAIRAVNEGIKLFENNEYDKAKQCYQRATDMDPTYPEVWFRVSEYHEMAKTLLCSLENTAEYMDDHGSKAKRQIKEGDLAGKENEKGTRSDKDKGDERRHGRSRHQDSRSRSRSRSQSHSRHSRHHRSPTDRRRHRSPSKDRRRHHSPSSKERHRSRRHRSSSRDKKRHRSTSKDRCRRHRSRSSSPDRSSKRRRRHDSPDRASSRHQRRSSKDRRQRS</sequence>
<feature type="compositionally biased region" description="Basic and acidic residues" evidence="2">
    <location>
        <begin position="61"/>
        <end position="70"/>
    </location>
</feature>
<dbReference type="SUPFAM" id="SSF48452">
    <property type="entry name" value="TPR-like"/>
    <property type="match status" value="1"/>
</dbReference>
<feature type="region of interest" description="Disordered" evidence="2">
    <location>
        <begin position="61"/>
        <end position="85"/>
    </location>
</feature>
<feature type="compositionally biased region" description="Basic residues" evidence="2">
    <location>
        <begin position="294"/>
        <end position="366"/>
    </location>
</feature>
<keyword evidence="4" id="KW-1185">Reference proteome</keyword>
<organism evidence="3 4">
    <name type="scientific">Hesseltinella vesiculosa</name>
    <dbReference type="NCBI Taxonomy" id="101127"/>
    <lineage>
        <taxon>Eukaryota</taxon>
        <taxon>Fungi</taxon>
        <taxon>Fungi incertae sedis</taxon>
        <taxon>Mucoromycota</taxon>
        <taxon>Mucoromycotina</taxon>
        <taxon>Mucoromycetes</taxon>
        <taxon>Mucorales</taxon>
        <taxon>Cunninghamellaceae</taxon>
        <taxon>Hesseltinella</taxon>
    </lineage>
</organism>